<sequence precursor="true">MPRQSRKVTLIALALIWPLAACGSGGNEQTDTSSEQSTAIRSESTPASTSASKEEQSATAQGTDAERAAQLQRFEGTVRVLNIDELAAMHQEDPEFLAGMDDEHVVVLVLDTPTQADVLYPQEQKIRKEKISMILMAQDYPIDGGKVASYESMDGQHKTMLVSADNLVFPTDQRPPKAEPFAREFELEP</sequence>
<dbReference type="Proteomes" id="UP000271587">
    <property type="component" value="Chromosome"/>
</dbReference>
<feature type="signal peptide" evidence="2">
    <location>
        <begin position="1"/>
        <end position="23"/>
    </location>
</feature>
<evidence type="ECO:0000256" key="2">
    <source>
        <dbReference type="SAM" id="SignalP"/>
    </source>
</evidence>
<keyword evidence="4" id="KW-1185">Reference proteome</keyword>
<feature type="compositionally biased region" description="Polar residues" evidence="1">
    <location>
        <begin position="27"/>
        <end position="62"/>
    </location>
</feature>
<keyword evidence="2" id="KW-0732">Signal</keyword>
<organism evidence="3 4">
    <name type="scientific">Corynebacterium gerontici</name>
    <dbReference type="NCBI Taxonomy" id="2079234"/>
    <lineage>
        <taxon>Bacteria</taxon>
        <taxon>Bacillati</taxon>
        <taxon>Actinomycetota</taxon>
        <taxon>Actinomycetes</taxon>
        <taxon>Mycobacteriales</taxon>
        <taxon>Corynebacteriaceae</taxon>
        <taxon>Corynebacterium</taxon>
    </lineage>
</organism>
<dbReference type="AlphaFoldDB" id="A0A3G6IYR9"/>
<evidence type="ECO:0000256" key="1">
    <source>
        <dbReference type="SAM" id="MobiDB-lite"/>
    </source>
</evidence>
<name>A0A3G6IYR9_9CORY</name>
<feature type="region of interest" description="Disordered" evidence="1">
    <location>
        <begin position="24"/>
        <end position="66"/>
    </location>
</feature>
<dbReference type="EMBL" id="CP033897">
    <property type="protein sequence ID" value="AZA10931.1"/>
    <property type="molecule type" value="Genomic_DNA"/>
</dbReference>
<feature type="chain" id="PRO_5018012570" description="Lipoprotein" evidence="2">
    <location>
        <begin position="24"/>
        <end position="189"/>
    </location>
</feature>
<dbReference type="RefSeq" id="WP_123933408.1">
    <property type="nucleotide sequence ID" value="NZ_CP033897.1"/>
</dbReference>
<dbReference type="KEGG" id="cgk:CGERO_03040"/>
<evidence type="ECO:0008006" key="5">
    <source>
        <dbReference type="Google" id="ProtNLM"/>
    </source>
</evidence>
<accession>A0A3G6IYR9</accession>
<gene>
    <name evidence="3" type="ORF">CGERO_03040</name>
</gene>
<evidence type="ECO:0000313" key="3">
    <source>
        <dbReference type="EMBL" id="AZA10931.1"/>
    </source>
</evidence>
<dbReference type="OrthoDB" id="4407310at2"/>
<protein>
    <recommendedName>
        <fullName evidence="5">Lipoprotein</fullName>
    </recommendedName>
</protein>
<reference evidence="3 4" key="1">
    <citation type="submission" date="2018-11" db="EMBL/GenBank/DDBJ databases">
        <authorList>
            <person name="Kleinhagauer T."/>
            <person name="Glaeser S.P."/>
            <person name="Spergser J."/>
            <person name="Ruckert C."/>
            <person name="Kaempfer P."/>
            <person name="Busse H.-J."/>
        </authorList>
    </citation>
    <scope>NUCLEOTIDE SEQUENCE [LARGE SCALE GENOMIC DNA]</scope>
    <source>
        <strain evidence="3 4">W8</strain>
    </source>
</reference>
<evidence type="ECO:0000313" key="4">
    <source>
        <dbReference type="Proteomes" id="UP000271587"/>
    </source>
</evidence>
<proteinExistence type="predicted"/>